<organism evidence="1 2">
    <name type="scientific">Leptolinea tardivitalis</name>
    <dbReference type="NCBI Taxonomy" id="229920"/>
    <lineage>
        <taxon>Bacteria</taxon>
        <taxon>Bacillati</taxon>
        <taxon>Chloroflexota</taxon>
        <taxon>Anaerolineae</taxon>
        <taxon>Anaerolineales</taxon>
        <taxon>Anaerolineaceae</taxon>
        <taxon>Leptolinea</taxon>
    </lineage>
</organism>
<comment type="caution">
    <text evidence="1">The sequence shown here is derived from an EMBL/GenBank/DDBJ whole genome shotgun (WGS) entry which is preliminary data.</text>
</comment>
<protein>
    <recommendedName>
        <fullName evidence="3">Lipoprotein</fullName>
    </recommendedName>
</protein>
<accession>A0A0N8GME6</accession>
<evidence type="ECO:0000313" key="2">
    <source>
        <dbReference type="Proteomes" id="UP000050430"/>
    </source>
</evidence>
<dbReference type="AlphaFoldDB" id="A0A0N8GME6"/>
<dbReference type="EMBL" id="LGCK01000001">
    <property type="protein sequence ID" value="KPL75082.1"/>
    <property type="molecule type" value="Genomic_DNA"/>
</dbReference>
<keyword evidence="2" id="KW-1185">Reference proteome</keyword>
<proteinExistence type="predicted"/>
<gene>
    <name evidence="1" type="ORF">ADM99_00170</name>
</gene>
<evidence type="ECO:0000313" key="1">
    <source>
        <dbReference type="EMBL" id="KPL75082.1"/>
    </source>
</evidence>
<evidence type="ECO:0008006" key="3">
    <source>
        <dbReference type="Google" id="ProtNLM"/>
    </source>
</evidence>
<name>A0A0N8GME6_9CHLR</name>
<sequence length="165" mass="18155">MRNLRLFILGFSILFISLSCVTLMGGSKENEETAVKPTRTSNLPVPKASGLITKVTMARGATDDNFDPVDPTLEFDPSETIHAVVAVKKAPPKTNFRADWYITDVGDPKAVNFLINSTATVQAGSGNLDFTLSPKKKFSPGLYRVELYINDELDQLVEFKIVESQ</sequence>
<dbReference type="Proteomes" id="UP000050430">
    <property type="component" value="Unassembled WGS sequence"/>
</dbReference>
<reference evidence="1 2" key="1">
    <citation type="submission" date="2015-07" db="EMBL/GenBank/DDBJ databases">
        <title>Genome sequence of Leptolinea tardivitalis DSM 16556.</title>
        <authorList>
            <person name="Hemp J."/>
            <person name="Ward L.M."/>
            <person name="Pace L.A."/>
            <person name="Fischer W.W."/>
        </authorList>
    </citation>
    <scope>NUCLEOTIDE SEQUENCE [LARGE SCALE GENOMIC DNA]</scope>
    <source>
        <strain evidence="1 2">YMTK-2</strain>
    </source>
</reference>
<dbReference type="PROSITE" id="PS51257">
    <property type="entry name" value="PROKAR_LIPOPROTEIN"/>
    <property type="match status" value="1"/>
</dbReference>